<dbReference type="AlphaFoldDB" id="A0A1H0CM42"/>
<protein>
    <submittedName>
        <fullName evidence="1">Uncharacterized protein</fullName>
    </submittedName>
</protein>
<dbReference type="Proteomes" id="UP000183200">
    <property type="component" value="Unassembled WGS sequence"/>
</dbReference>
<organism evidence="1 2">
    <name type="scientific">Pedobacter steynii</name>
    <dbReference type="NCBI Taxonomy" id="430522"/>
    <lineage>
        <taxon>Bacteria</taxon>
        <taxon>Pseudomonadati</taxon>
        <taxon>Bacteroidota</taxon>
        <taxon>Sphingobacteriia</taxon>
        <taxon>Sphingobacteriales</taxon>
        <taxon>Sphingobacteriaceae</taxon>
        <taxon>Pedobacter</taxon>
    </lineage>
</organism>
<evidence type="ECO:0000313" key="2">
    <source>
        <dbReference type="Proteomes" id="UP000183200"/>
    </source>
</evidence>
<dbReference type="EMBL" id="FNGY01000008">
    <property type="protein sequence ID" value="SDN58966.1"/>
    <property type="molecule type" value="Genomic_DNA"/>
</dbReference>
<sequence>MGKIAEPWEPFEIWITIEGNKEKFLVVPDREEPKYEVFDDHTSVGTVWTEQKDTNTIWCAEGAIARELIDQIGEQIDSYKAWEITERASGSNDESEA</sequence>
<keyword evidence="2" id="KW-1185">Reference proteome</keyword>
<name>A0A1H0CM42_9SPHI</name>
<dbReference type="RefSeq" id="WP_074611115.1">
    <property type="nucleotide sequence ID" value="NZ_FNGY01000008.1"/>
</dbReference>
<gene>
    <name evidence="1" type="ORF">SAMN05421820_108160</name>
</gene>
<evidence type="ECO:0000313" key="1">
    <source>
        <dbReference type="EMBL" id="SDN58966.1"/>
    </source>
</evidence>
<dbReference type="OrthoDB" id="769040at2"/>
<proteinExistence type="predicted"/>
<reference evidence="2" key="1">
    <citation type="submission" date="2016-10" db="EMBL/GenBank/DDBJ databases">
        <authorList>
            <person name="Varghese N."/>
            <person name="Submissions S."/>
        </authorList>
    </citation>
    <scope>NUCLEOTIDE SEQUENCE [LARGE SCALE GENOMIC DNA]</scope>
    <source>
        <strain evidence="2">DSM 19110</strain>
    </source>
</reference>
<accession>A0A1H0CM42</accession>